<comment type="similarity">
    <text evidence="2 7">Belongs to the cytochrome P450 family.</text>
</comment>
<dbReference type="PANTHER" id="PTHR46206">
    <property type="entry name" value="CYTOCHROME P450"/>
    <property type="match status" value="1"/>
</dbReference>
<dbReference type="GO" id="GO:0016705">
    <property type="term" value="F:oxidoreductase activity, acting on paired donors, with incorporation or reduction of molecular oxygen"/>
    <property type="evidence" value="ECO:0007669"/>
    <property type="project" value="InterPro"/>
</dbReference>
<keyword evidence="4 7" id="KW-0560">Oxidoreductase</keyword>
<keyword evidence="10" id="KW-1185">Reference proteome</keyword>
<name>A0A165RD50_9APHY</name>
<gene>
    <name evidence="9" type="ORF">DAEQUDRAFT_725131</name>
</gene>
<evidence type="ECO:0000313" key="10">
    <source>
        <dbReference type="Proteomes" id="UP000076727"/>
    </source>
</evidence>
<evidence type="ECO:0000256" key="4">
    <source>
        <dbReference type="ARBA" id="ARBA00023002"/>
    </source>
</evidence>
<evidence type="ECO:0000256" key="6">
    <source>
        <dbReference type="PIRSR" id="PIRSR602401-1"/>
    </source>
</evidence>
<feature type="chain" id="PRO_5007865862" evidence="8">
    <location>
        <begin position="20"/>
        <end position="497"/>
    </location>
</feature>
<evidence type="ECO:0000256" key="2">
    <source>
        <dbReference type="ARBA" id="ARBA00010617"/>
    </source>
</evidence>
<dbReference type="GO" id="GO:0005506">
    <property type="term" value="F:iron ion binding"/>
    <property type="evidence" value="ECO:0007669"/>
    <property type="project" value="InterPro"/>
</dbReference>
<dbReference type="EMBL" id="KV429050">
    <property type="protein sequence ID" value="KZT70598.1"/>
    <property type="molecule type" value="Genomic_DNA"/>
</dbReference>
<dbReference type="OrthoDB" id="1844152at2759"/>
<proteinExistence type="inferred from homology"/>
<sequence length="497" mass="56662">MLWTLIGIVCAYLFMRWRSDPINRIPTVGPSLPLLSYVGAFRFVAHARKMLQEGYSKYNVFKVAIFDRWIVVVSGAKMNDELRRLPDEVMSFQDAANELVQPVYTVAPDASVNMIHIEAIREQLPRNLARLFPCVVEEVGLALDDLVPATQDEWLPVKAFPTVAQIISRASNRVFVGAPLCRDKEFLDLACKYTNDVMTGAGILMFFPNFLKPVVGRLLPWPRRAIRAARPYLKPIMDERHKQLSQSREGDEWPDKPNDLLMWMMEDAKRTGMGYPEDLLVQAVLAANFTAIHTSTITFAHALYHLAANPEYVQPLREEIESVIKEDGWTKVSTGRMWKLDSFLKESQRMNGVSGLSITRFALQDVTLSDGTFIPARTVVSGAMSCTHLDEDNYANAAAFDGFRFSRMREEDERERNKHHYVSTSAKDIGFGHGKHACPGRFFAANELKIMLACIVLRYDVKFREEGRRPENEWLATSCYPCRTAEVLFKRRDESHL</sequence>
<feature type="signal peptide" evidence="8">
    <location>
        <begin position="1"/>
        <end position="19"/>
    </location>
</feature>
<dbReference type="Gene3D" id="1.10.630.10">
    <property type="entry name" value="Cytochrome P450"/>
    <property type="match status" value="1"/>
</dbReference>
<dbReference type="PRINTS" id="PR00463">
    <property type="entry name" value="EP450I"/>
</dbReference>
<dbReference type="InterPro" id="IPR036396">
    <property type="entry name" value="Cyt_P450_sf"/>
</dbReference>
<evidence type="ECO:0000256" key="7">
    <source>
        <dbReference type="RuleBase" id="RU000461"/>
    </source>
</evidence>
<keyword evidence="5 6" id="KW-0408">Iron</keyword>
<dbReference type="InterPro" id="IPR017972">
    <property type="entry name" value="Cyt_P450_CS"/>
</dbReference>
<evidence type="ECO:0000313" key="9">
    <source>
        <dbReference type="EMBL" id="KZT70598.1"/>
    </source>
</evidence>
<keyword evidence="8" id="KW-0732">Signal</keyword>
<protein>
    <submittedName>
        <fullName evidence="9">Cytochrome P450</fullName>
    </submittedName>
</protein>
<feature type="binding site" description="axial binding residue" evidence="6">
    <location>
        <position position="438"/>
    </location>
    <ligand>
        <name>heme</name>
        <dbReference type="ChEBI" id="CHEBI:30413"/>
    </ligand>
    <ligandPart>
        <name>Fe</name>
        <dbReference type="ChEBI" id="CHEBI:18248"/>
    </ligandPart>
</feature>
<evidence type="ECO:0000256" key="5">
    <source>
        <dbReference type="ARBA" id="ARBA00023004"/>
    </source>
</evidence>
<dbReference type="STRING" id="1314783.A0A165RD50"/>
<dbReference type="InterPro" id="IPR001128">
    <property type="entry name" value="Cyt_P450"/>
</dbReference>
<dbReference type="SUPFAM" id="SSF48264">
    <property type="entry name" value="Cytochrome P450"/>
    <property type="match status" value="1"/>
</dbReference>
<dbReference type="PROSITE" id="PS00086">
    <property type="entry name" value="CYTOCHROME_P450"/>
    <property type="match status" value="1"/>
</dbReference>
<keyword evidence="6 7" id="KW-0349">Heme</keyword>
<keyword evidence="7" id="KW-0503">Monooxygenase</keyword>
<dbReference type="GO" id="GO:0020037">
    <property type="term" value="F:heme binding"/>
    <property type="evidence" value="ECO:0007669"/>
    <property type="project" value="InterPro"/>
</dbReference>
<evidence type="ECO:0000256" key="1">
    <source>
        <dbReference type="ARBA" id="ARBA00001971"/>
    </source>
</evidence>
<dbReference type="CDD" id="cd11041">
    <property type="entry name" value="CYP503A1-like"/>
    <property type="match status" value="1"/>
</dbReference>
<dbReference type="InterPro" id="IPR002401">
    <property type="entry name" value="Cyt_P450_E_grp-I"/>
</dbReference>
<dbReference type="Proteomes" id="UP000076727">
    <property type="component" value="Unassembled WGS sequence"/>
</dbReference>
<organism evidence="9 10">
    <name type="scientific">Daedalea quercina L-15889</name>
    <dbReference type="NCBI Taxonomy" id="1314783"/>
    <lineage>
        <taxon>Eukaryota</taxon>
        <taxon>Fungi</taxon>
        <taxon>Dikarya</taxon>
        <taxon>Basidiomycota</taxon>
        <taxon>Agaricomycotina</taxon>
        <taxon>Agaricomycetes</taxon>
        <taxon>Polyporales</taxon>
        <taxon>Fomitopsis</taxon>
    </lineage>
</organism>
<comment type="cofactor">
    <cofactor evidence="1 6">
        <name>heme</name>
        <dbReference type="ChEBI" id="CHEBI:30413"/>
    </cofactor>
</comment>
<reference evidence="9 10" key="1">
    <citation type="journal article" date="2016" name="Mol. Biol. Evol.">
        <title>Comparative Genomics of Early-Diverging Mushroom-Forming Fungi Provides Insights into the Origins of Lignocellulose Decay Capabilities.</title>
        <authorList>
            <person name="Nagy L.G."/>
            <person name="Riley R."/>
            <person name="Tritt A."/>
            <person name="Adam C."/>
            <person name="Daum C."/>
            <person name="Floudas D."/>
            <person name="Sun H."/>
            <person name="Yadav J.S."/>
            <person name="Pangilinan J."/>
            <person name="Larsson K.H."/>
            <person name="Matsuura K."/>
            <person name="Barry K."/>
            <person name="Labutti K."/>
            <person name="Kuo R."/>
            <person name="Ohm R.A."/>
            <person name="Bhattacharya S.S."/>
            <person name="Shirouzu T."/>
            <person name="Yoshinaga Y."/>
            <person name="Martin F.M."/>
            <person name="Grigoriev I.V."/>
            <person name="Hibbett D.S."/>
        </authorList>
    </citation>
    <scope>NUCLEOTIDE SEQUENCE [LARGE SCALE GENOMIC DNA]</scope>
    <source>
        <strain evidence="9 10">L-15889</strain>
    </source>
</reference>
<dbReference type="AlphaFoldDB" id="A0A165RD50"/>
<evidence type="ECO:0000256" key="8">
    <source>
        <dbReference type="SAM" id="SignalP"/>
    </source>
</evidence>
<evidence type="ECO:0000256" key="3">
    <source>
        <dbReference type="ARBA" id="ARBA00022723"/>
    </source>
</evidence>
<keyword evidence="3 6" id="KW-0479">Metal-binding</keyword>
<dbReference type="Pfam" id="PF00067">
    <property type="entry name" value="p450"/>
    <property type="match status" value="1"/>
</dbReference>
<dbReference type="GO" id="GO:0004497">
    <property type="term" value="F:monooxygenase activity"/>
    <property type="evidence" value="ECO:0007669"/>
    <property type="project" value="UniProtKB-KW"/>
</dbReference>
<accession>A0A165RD50</accession>